<accession>A0ABQ5P2S5</accession>
<dbReference type="CDD" id="cd00161">
    <property type="entry name" value="beta-trefoil_Ricin-like"/>
    <property type="match status" value="1"/>
</dbReference>
<reference evidence="1 2" key="1">
    <citation type="submission" date="2022-10" db="EMBL/GenBank/DDBJ databases">
        <title>Draft genome sequence of Streptomyces sp. YSPA8.</title>
        <authorList>
            <person name="Moriuchi R."/>
            <person name="Dohra H."/>
            <person name="Yamamura H."/>
            <person name="Kodani S."/>
        </authorList>
    </citation>
    <scope>NUCLEOTIDE SEQUENCE [LARGE SCALE GENOMIC DNA]</scope>
    <source>
        <strain evidence="1 2">YSPA8</strain>
    </source>
</reference>
<comment type="caution">
    <text evidence="1">The sequence shown here is derived from an EMBL/GenBank/DDBJ whole genome shotgun (WGS) entry which is preliminary data.</text>
</comment>
<protein>
    <submittedName>
        <fullName evidence="1">Helix-turn-helix domain-containing protein</fullName>
    </submittedName>
</protein>
<gene>
    <name evidence="1" type="ORF">SYYSPA8_21395</name>
</gene>
<keyword evidence="2" id="KW-1185">Reference proteome</keyword>
<sequence length="385" mass="41539">MEDIRSRPPDSGGAAGFVAALRTLKTTTGLTYRQLEQKASAEGRFVGRSTLANALTRDKIPSEAVVVAVVKGCGGGDEALAEWLRVRHRLAAGPAEGSGCPLRGLGGPRADAAGAGPVRGCGPVQAEGQAPPSGDTTAREMGEADAQAPVAWRGFGPEPPGGARGRLRARLLAWWRRNSRFALSVPLSALAVVVAVLWADRSTAARTIAPPPPAPTLGQESLFEGEYQLSWENDECRAERPAPKSSAGASFYANVCSNVSASVSLRYMDDGTYRIVFPAEDGKPERCLGIRNDDIRAGAEVSIERCDDRLLRLAERFHIESVHDRSHTYRLRAAHVRRDVRYGDPDLCLGTTGTGEFWPRMHQTECSDQRRTVYRLQRIPLAGDS</sequence>
<organism evidence="1 2">
    <name type="scientific">Streptomyces yaizuensis</name>
    <dbReference type="NCBI Taxonomy" id="2989713"/>
    <lineage>
        <taxon>Bacteria</taxon>
        <taxon>Bacillati</taxon>
        <taxon>Actinomycetota</taxon>
        <taxon>Actinomycetes</taxon>
        <taxon>Kitasatosporales</taxon>
        <taxon>Streptomycetaceae</taxon>
        <taxon>Streptomyces</taxon>
    </lineage>
</organism>
<dbReference type="EMBL" id="BSBI01000009">
    <property type="protein sequence ID" value="GLF96898.1"/>
    <property type="molecule type" value="Genomic_DNA"/>
</dbReference>
<evidence type="ECO:0000313" key="1">
    <source>
        <dbReference type="EMBL" id="GLF96898.1"/>
    </source>
</evidence>
<name>A0ABQ5P2S5_9ACTN</name>
<dbReference type="RefSeq" id="WP_323448918.1">
    <property type="nucleotide sequence ID" value="NZ_BSBI01000009.1"/>
</dbReference>
<dbReference type="Proteomes" id="UP001291653">
    <property type="component" value="Unassembled WGS sequence"/>
</dbReference>
<proteinExistence type="predicted"/>
<evidence type="ECO:0000313" key="2">
    <source>
        <dbReference type="Proteomes" id="UP001291653"/>
    </source>
</evidence>